<evidence type="ECO:0000256" key="1">
    <source>
        <dbReference type="SAM" id="Phobius"/>
    </source>
</evidence>
<keyword evidence="1" id="KW-0472">Membrane</keyword>
<feature type="transmembrane region" description="Helical" evidence="1">
    <location>
        <begin position="55"/>
        <end position="73"/>
    </location>
</feature>
<gene>
    <name evidence="3" type="ORF">H696_02924</name>
</gene>
<organism evidence="3">
    <name type="scientific">Fonticula alba</name>
    <name type="common">Slime mold</name>
    <dbReference type="NCBI Taxonomy" id="691883"/>
    <lineage>
        <taxon>Eukaryota</taxon>
        <taxon>Rotosphaerida</taxon>
        <taxon>Fonticulaceae</taxon>
        <taxon>Fonticula</taxon>
    </lineage>
</organism>
<evidence type="ECO:0000313" key="3">
    <source>
        <dbReference type="EMBL" id="KCV70579.1"/>
    </source>
</evidence>
<evidence type="ECO:0000313" key="4">
    <source>
        <dbReference type="Proteomes" id="UP000030693"/>
    </source>
</evidence>
<dbReference type="GeneID" id="20527649"/>
<dbReference type="InterPro" id="IPR028036">
    <property type="entry name" value="DMAC1-like_dom"/>
</dbReference>
<feature type="domain" description="Distal membrane-arm assembly complex protein 1-like" evidence="2">
    <location>
        <begin position="21"/>
        <end position="57"/>
    </location>
</feature>
<name>A0A058Z8G0_FONAL</name>
<dbReference type="AlphaFoldDB" id="A0A058Z8G0"/>
<evidence type="ECO:0000259" key="2">
    <source>
        <dbReference type="Pfam" id="PF15055"/>
    </source>
</evidence>
<accession>A0A058Z8G0</accession>
<keyword evidence="4" id="KW-1185">Reference proteome</keyword>
<reference evidence="3" key="1">
    <citation type="submission" date="2013-04" db="EMBL/GenBank/DDBJ databases">
        <title>The Genome Sequence of Fonticula alba ATCC 38817.</title>
        <authorList>
            <consortium name="The Broad Institute Genomics Platform"/>
            <person name="Russ C."/>
            <person name="Cuomo C."/>
            <person name="Burger G."/>
            <person name="Gray M.W."/>
            <person name="Holland P.W.H."/>
            <person name="King N."/>
            <person name="Lang F.B.F."/>
            <person name="Roger A.J."/>
            <person name="Ruiz-Trillo I."/>
            <person name="Brown M."/>
            <person name="Walker B."/>
            <person name="Young S."/>
            <person name="Zeng Q."/>
            <person name="Gargeya S."/>
            <person name="Fitzgerald M."/>
            <person name="Haas B."/>
            <person name="Abouelleil A."/>
            <person name="Allen A.W."/>
            <person name="Alvarado L."/>
            <person name="Arachchi H.M."/>
            <person name="Berlin A.M."/>
            <person name="Chapman S.B."/>
            <person name="Gainer-Dewar J."/>
            <person name="Goldberg J."/>
            <person name="Griggs A."/>
            <person name="Gujja S."/>
            <person name="Hansen M."/>
            <person name="Howarth C."/>
            <person name="Imamovic A."/>
            <person name="Ireland A."/>
            <person name="Larimer J."/>
            <person name="McCowan C."/>
            <person name="Murphy C."/>
            <person name="Pearson M."/>
            <person name="Poon T.W."/>
            <person name="Priest M."/>
            <person name="Roberts A."/>
            <person name="Saif S."/>
            <person name="Shea T."/>
            <person name="Sisk P."/>
            <person name="Sykes S."/>
            <person name="Wortman J."/>
            <person name="Nusbaum C."/>
            <person name="Birren B."/>
        </authorList>
    </citation>
    <scope>NUCLEOTIDE SEQUENCE [LARGE SCALE GENOMIC DNA]</scope>
    <source>
        <strain evidence="3">ATCC 38817</strain>
    </source>
</reference>
<keyword evidence="1" id="KW-1133">Transmembrane helix</keyword>
<sequence>MTNPKIPEPTIDGTFSHKGYCNACRIVGSVSFAAASAYVAYEGFRNFKLTGAKPVPYYLGSGVLLAIAVARWVTKPPADVQLAAMQREADKKMLEQL</sequence>
<dbReference type="RefSeq" id="XP_009495095.1">
    <property type="nucleotide sequence ID" value="XM_009496820.1"/>
</dbReference>
<dbReference type="Proteomes" id="UP000030693">
    <property type="component" value="Unassembled WGS sequence"/>
</dbReference>
<protein>
    <recommendedName>
        <fullName evidence="2">Distal membrane-arm assembly complex protein 1-like domain-containing protein</fullName>
    </recommendedName>
</protein>
<proteinExistence type="predicted"/>
<dbReference type="Pfam" id="PF15055">
    <property type="entry name" value="DMAC1_Dmo2"/>
    <property type="match status" value="1"/>
</dbReference>
<dbReference type="EMBL" id="KB932204">
    <property type="protein sequence ID" value="KCV70579.1"/>
    <property type="molecule type" value="Genomic_DNA"/>
</dbReference>
<keyword evidence="1" id="KW-0812">Transmembrane</keyword>